<dbReference type="Proteomes" id="UP000289340">
    <property type="component" value="Chromosome 16"/>
</dbReference>
<evidence type="ECO:0000256" key="2">
    <source>
        <dbReference type="ARBA" id="ARBA00022670"/>
    </source>
</evidence>
<gene>
    <name evidence="11" type="ORF">D0Y65_042900</name>
</gene>
<evidence type="ECO:0000256" key="6">
    <source>
        <dbReference type="ARBA" id="ARBA00023157"/>
    </source>
</evidence>
<dbReference type="GO" id="GO:0004197">
    <property type="term" value="F:cysteine-type endopeptidase activity"/>
    <property type="evidence" value="ECO:0007669"/>
    <property type="project" value="InterPro"/>
</dbReference>
<evidence type="ECO:0000256" key="1">
    <source>
        <dbReference type="ARBA" id="ARBA00009941"/>
    </source>
</evidence>
<dbReference type="CDD" id="cd21115">
    <property type="entry name" value="legumain_C"/>
    <property type="match status" value="1"/>
</dbReference>
<feature type="active site" evidence="8">
    <location>
        <position position="166"/>
    </location>
</feature>
<feature type="chain" id="PRO_5019096101" evidence="9">
    <location>
        <begin position="27"/>
        <end position="474"/>
    </location>
</feature>
<dbReference type="EMBL" id="QZWG01000016">
    <property type="protein sequence ID" value="RZB59893.1"/>
    <property type="molecule type" value="Genomic_DNA"/>
</dbReference>
<sequence length="474" mass="52789">MKFNIRNWVTLIASVWMSFTVSVMEGVRPLPNPLIEAHGHVKHATAKRWAVLVAGSKGYDNYRHQADVCHAYQVLKKGGLKDENIIVFMYDDIANHTLNPRLGTVINKPNGPDVYKGVPKDYTGNATTSENFYAVISGNRSALSGGSGKVVDSGPNDTIFIYYADHGATGVIGMPVGDFVMANDFVDVLKKKHAAKSYKKMVIYMEACESGSMFEGILPNNIDVYATTAANTDEDSYGFYCPDLYPTPPPEYTTCLGDEYSISWLEDSDKNDMVNETLQQQYETVRRRTLVSHINATSHVMQYGDKELNNDSLAIYIGALAPSLSLNENAHSFEQSTTQTKLISQRDTRLLHLRLELQKAQDGSEKLKAQKELADEIAHREHVDNVVHLIGDLLFGEENSSAMMFHVRPAGKPLVDDWDCFKTLVKTYESQCGTLSSYGRKYTRAFANMCNAGIYEEQLKTTTSQACPQKNHAS</sequence>
<dbReference type="FunFam" id="1.10.132.130:FF:000001">
    <property type="entry name" value="Vacuolar-processing enzyme beta-isozyme"/>
    <property type="match status" value="1"/>
</dbReference>
<dbReference type="PIRSF" id="PIRSF500139">
    <property type="entry name" value="AE"/>
    <property type="match status" value="1"/>
</dbReference>
<keyword evidence="12" id="KW-1185">Reference proteome</keyword>
<dbReference type="GO" id="GO:0051603">
    <property type="term" value="P:proteolysis involved in protein catabolic process"/>
    <property type="evidence" value="ECO:0007669"/>
    <property type="project" value="InterPro"/>
</dbReference>
<comment type="similarity">
    <text evidence="1">Belongs to the peptidase C13 family.</text>
</comment>
<proteinExistence type="inferred from homology"/>
<keyword evidence="3 9" id="KW-0732">Signal</keyword>
<evidence type="ECO:0000256" key="7">
    <source>
        <dbReference type="ARBA" id="ARBA00023180"/>
    </source>
</evidence>
<dbReference type="Pfam" id="PF20985">
    <property type="entry name" value="Legum_prodom"/>
    <property type="match status" value="1"/>
</dbReference>
<evidence type="ECO:0000313" key="11">
    <source>
        <dbReference type="EMBL" id="RZB59893.1"/>
    </source>
</evidence>
<evidence type="ECO:0000256" key="4">
    <source>
        <dbReference type="ARBA" id="ARBA00022801"/>
    </source>
</evidence>
<dbReference type="GO" id="GO:0005773">
    <property type="term" value="C:vacuole"/>
    <property type="evidence" value="ECO:0007669"/>
    <property type="project" value="GOC"/>
</dbReference>
<dbReference type="InterPro" id="IPR001096">
    <property type="entry name" value="Peptidase_C13"/>
</dbReference>
<keyword evidence="4" id="KW-0378">Hydrolase</keyword>
<name>A0A445GFE7_GLYSO</name>
<organism evidence="11 12">
    <name type="scientific">Glycine soja</name>
    <name type="common">Wild soybean</name>
    <dbReference type="NCBI Taxonomy" id="3848"/>
    <lineage>
        <taxon>Eukaryota</taxon>
        <taxon>Viridiplantae</taxon>
        <taxon>Streptophyta</taxon>
        <taxon>Embryophyta</taxon>
        <taxon>Tracheophyta</taxon>
        <taxon>Spermatophyta</taxon>
        <taxon>Magnoliopsida</taxon>
        <taxon>eudicotyledons</taxon>
        <taxon>Gunneridae</taxon>
        <taxon>Pentapetalae</taxon>
        <taxon>rosids</taxon>
        <taxon>fabids</taxon>
        <taxon>Fabales</taxon>
        <taxon>Fabaceae</taxon>
        <taxon>Papilionoideae</taxon>
        <taxon>50 kb inversion clade</taxon>
        <taxon>NPAAA clade</taxon>
        <taxon>indigoferoid/millettioid clade</taxon>
        <taxon>Phaseoleae</taxon>
        <taxon>Glycine</taxon>
        <taxon>Glycine subgen. Soja</taxon>
    </lineage>
</organism>
<reference evidence="11 12" key="1">
    <citation type="submission" date="2018-09" db="EMBL/GenBank/DDBJ databases">
        <title>A high-quality reference genome of wild soybean provides a powerful tool to mine soybean genomes.</title>
        <authorList>
            <person name="Xie M."/>
            <person name="Chung C.Y.L."/>
            <person name="Li M.-W."/>
            <person name="Wong F.-L."/>
            <person name="Chan T.-F."/>
            <person name="Lam H.-M."/>
        </authorList>
    </citation>
    <scope>NUCLEOTIDE SEQUENCE [LARGE SCALE GENOMIC DNA]</scope>
    <source>
        <strain evidence="12">cv. W05</strain>
        <tissue evidence="11">Hypocotyl of etiolated seedlings</tissue>
    </source>
</reference>
<dbReference type="Gramene" id="XM_028351048.1">
    <property type="protein sequence ID" value="XP_028206849.1"/>
    <property type="gene ID" value="LOC114390342"/>
</dbReference>
<dbReference type="AlphaFoldDB" id="A0A445GFE7"/>
<evidence type="ECO:0000256" key="9">
    <source>
        <dbReference type="SAM" id="SignalP"/>
    </source>
</evidence>
<evidence type="ECO:0000313" key="12">
    <source>
        <dbReference type="Proteomes" id="UP000289340"/>
    </source>
</evidence>
<dbReference type="PANTHER" id="PTHR12000:SF52">
    <property type="entry name" value="LEGUMAIN PROTEIN-RELATED"/>
    <property type="match status" value="1"/>
</dbReference>
<keyword evidence="6" id="KW-1015">Disulfide bond</keyword>
<dbReference type="InterPro" id="IPR043577">
    <property type="entry name" value="AE"/>
</dbReference>
<feature type="signal peptide" evidence="9">
    <location>
        <begin position="1"/>
        <end position="26"/>
    </location>
</feature>
<dbReference type="PRINTS" id="PR00776">
    <property type="entry name" value="HEMOGLOBNASE"/>
</dbReference>
<dbReference type="GO" id="GO:0006624">
    <property type="term" value="P:vacuolar protein processing"/>
    <property type="evidence" value="ECO:0007669"/>
    <property type="project" value="TreeGrafter"/>
</dbReference>
<protein>
    <submittedName>
        <fullName evidence="11">Vacuolar-processing enzyme</fullName>
    </submittedName>
</protein>
<feature type="domain" description="Legumain prodomain" evidence="10">
    <location>
        <begin position="371"/>
        <end position="467"/>
    </location>
</feature>
<keyword evidence="7" id="KW-0325">Glycoprotein</keyword>
<dbReference type="InterPro" id="IPR046427">
    <property type="entry name" value="Legumain_prodom_sf"/>
</dbReference>
<dbReference type="InterPro" id="IPR048501">
    <property type="entry name" value="Legum_prodom"/>
</dbReference>
<keyword evidence="5" id="KW-0788">Thiol protease</keyword>
<dbReference type="PIRSF" id="PIRSF019663">
    <property type="entry name" value="Legumain"/>
    <property type="match status" value="1"/>
</dbReference>
<evidence type="ECO:0000256" key="3">
    <source>
        <dbReference type="ARBA" id="ARBA00022729"/>
    </source>
</evidence>
<evidence type="ECO:0000259" key="10">
    <source>
        <dbReference type="Pfam" id="PF20985"/>
    </source>
</evidence>
<dbReference type="PANTHER" id="PTHR12000">
    <property type="entry name" value="HEMOGLOBINASE FAMILY MEMBER"/>
    <property type="match status" value="1"/>
</dbReference>
<keyword evidence="2" id="KW-0645">Protease</keyword>
<dbReference type="FunFam" id="3.40.50.1460:FF:000005">
    <property type="entry name" value="Vacuolar-processing enzyme beta-isozyme"/>
    <property type="match status" value="1"/>
</dbReference>
<evidence type="ECO:0000256" key="5">
    <source>
        <dbReference type="ARBA" id="ARBA00022807"/>
    </source>
</evidence>
<dbReference type="Pfam" id="PF01650">
    <property type="entry name" value="Peptidase_C13"/>
    <property type="match status" value="1"/>
</dbReference>
<dbReference type="Gene3D" id="3.40.50.1460">
    <property type="match status" value="1"/>
</dbReference>
<comment type="caution">
    <text evidence="11">The sequence shown here is derived from an EMBL/GenBank/DDBJ whole genome shotgun (WGS) entry which is preliminary data.</text>
</comment>
<dbReference type="Gene3D" id="1.10.132.130">
    <property type="match status" value="1"/>
</dbReference>
<accession>A0A445GFE7</accession>
<feature type="active site" description="Nucleophile" evidence="8">
    <location>
        <position position="208"/>
    </location>
</feature>
<evidence type="ECO:0000256" key="8">
    <source>
        <dbReference type="PIRSR" id="PIRSR019663-1"/>
    </source>
</evidence>